<evidence type="ECO:0000259" key="2">
    <source>
        <dbReference type="Pfam" id="PF00149"/>
    </source>
</evidence>
<keyword evidence="1" id="KW-1133">Transmembrane helix</keyword>
<dbReference type="Proteomes" id="UP000183028">
    <property type="component" value="Unassembled WGS sequence"/>
</dbReference>
<organism evidence="3 4">
    <name type="scientific">Sharpea azabuensis</name>
    <dbReference type="NCBI Taxonomy" id="322505"/>
    <lineage>
        <taxon>Bacteria</taxon>
        <taxon>Bacillati</taxon>
        <taxon>Bacillota</taxon>
        <taxon>Erysipelotrichia</taxon>
        <taxon>Erysipelotrichales</taxon>
        <taxon>Coprobacillaceae</taxon>
        <taxon>Sharpea</taxon>
    </lineage>
</organism>
<feature type="transmembrane region" description="Helical" evidence="1">
    <location>
        <begin position="98"/>
        <end position="117"/>
    </location>
</feature>
<sequence length="367" mass="41045">MIVIFLLIILLIVGVILFGMFYILKQVRHYSFVQAMINKNKYTAWGMLVLLLVLIGIGLWLDHVNTLIVLLHLVLIWMIVDGIRLLINKYSRHKVQAFVSGLVALGLTVSYLSYGYYQAHHVVTTHYSLSTSKVIDKNLRIVQISDSHIGATFHAEGFKKHMQTIQSLHPDLIVVTGDYVDDDTTRKDMLASTKALGQIKSTYGTYFVYGNHDKGYMNYRNFSAQDLEASLKENNIHILNDESVQIAKHITVVGRQDAQTASNRKSAQALMQSIDSKQYVIMLDHEPTDYINEANSHPDLVLSGHTHGGQMFPIGITGELSGANDMTYGIKTIKDTTFIVNSGISDWAIKFKTGGAKAEIGVIDIKK</sequence>
<feature type="domain" description="Calcineurin-like phosphoesterase" evidence="2">
    <location>
        <begin position="139"/>
        <end position="308"/>
    </location>
</feature>
<proteinExistence type="predicted"/>
<dbReference type="RefSeq" id="WP_074731090.1">
    <property type="nucleotide sequence ID" value="NZ_FNYK01000002.1"/>
</dbReference>
<gene>
    <name evidence="3" type="ORF">SAMN04487834_10024</name>
</gene>
<dbReference type="PANTHER" id="PTHR31302">
    <property type="entry name" value="TRANSMEMBRANE PROTEIN WITH METALLOPHOSPHOESTERASE DOMAIN-RELATED"/>
    <property type="match status" value="1"/>
</dbReference>
<dbReference type="STRING" id="322505.SAMN04487836_11449"/>
<accession>A0A1H6QA16</accession>
<dbReference type="eggNOG" id="COG1408">
    <property type="taxonomic scope" value="Bacteria"/>
</dbReference>
<keyword evidence="1" id="KW-0472">Membrane</keyword>
<dbReference type="Pfam" id="PF00149">
    <property type="entry name" value="Metallophos"/>
    <property type="match status" value="1"/>
</dbReference>
<dbReference type="Gene3D" id="3.60.21.10">
    <property type="match status" value="1"/>
</dbReference>
<keyword evidence="1" id="KW-0812">Transmembrane</keyword>
<dbReference type="EMBL" id="FNYK01000002">
    <property type="protein sequence ID" value="SEI38686.1"/>
    <property type="molecule type" value="Genomic_DNA"/>
</dbReference>
<evidence type="ECO:0000313" key="4">
    <source>
        <dbReference type="Proteomes" id="UP000183028"/>
    </source>
</evidence>
<feature type="transmembrane region" description="Helical" evidence="1">
    <location>
        <begin position="44"/>
        <end position="61"/>
    </location>
</feature>
<reference evidence="4" key="1">
    <citation type="submission" date="2016-10" db="EMBL/GenBank/DDBJ databases">
        <authorList>
            <person name="Varghese N."/>
        </authorList>
    </citation>
    <scope>NUCLEOTIDE SEQUENCE [LARGE SCALE GENOMIC DNA]</scope>
    <source>
        <strain evidence="4">DSM 20406</strain>
    </source>
</reference>
<feature type="transmembrane region" description="Helical" evidence="1">
    <location>
        <begin position="6"/>
        <end position="24"/>
    </location>
</feature>
<feature type="transmembrane region" description="Helical" evidence="1">
    <location>
        <begin position="67"/>
        <end position="86"/>
    </location>
</feature>
<evidence type="ECO:0000313" key="3">
    <source>
        <dbReference type="EMBL" id="SEI38686.1"/>
    </source>
</evidence>
<dbReference type="InterPro" id="IPR051158">
    <property type="entry name" value="Metallophosphoesterase_sf"/>
</dbReference>
<dbReference type="InterPro" id="IPR029052">
    <property type="entry name" value="Metallo-depent_PP-like"/>
</dbReference>
<dbReference type="InterPro" id="IPR004843">
    <property type="entry name" value="Calcineurin-like_PHP"/>
</dbReference>
<dbReference type="PANTHER" id="PTHR31302:SF0">
    <property type="entry name" value="TRANSMEMBRANE PROTEIN WITH METALLOPHOSPHOESTERASE DOMAIN"/>
    <property type="match status" value="1"/>
</dbReference>
<dbReference type="GO" id="GO:0016787">
    <property type="term" value="F:hydrolase activity"/>
    <property type="evidence" value="ECO:0007669"/>
    <property type="project" value="InterPro"/>
</dbReference>
<name>A0A1H6QA16_9FIRM</name>
<dbReference type="SUPFAM" id="SSF56300">
    <property type="entry name" value="Metallo-dependent phosphatases"/>
    <property type="match status" value="1"/>
</dbReference>
<protein>
    <recommendedName>
        <fullName evidence="2">Calcineurin-like phosphoesterase domain-containing protein</fullName>
    </recommendedName>
</protein>
<dbReference type="AlphaFoldDB" id="A0A1H6QA16"/>
<keyword evidence="4" id="KW-1185">Reference proteome</keyword>
<evidence type="ECO:0000256" key="1">
    <source>
        <dbReference type="SAM" id="Phobius"/>
    </source>
</evidence>